<dbReference type="PROSITE" id="PS51257">
    <property type="entry name" value="PROKAR_LIPOPROTEIN"/>
    <property type="match status" value="1"/>
</dbReference>
<dbReference type="Gene3D" id="2.50.20.20">
    <property type="match status" value="1"/>
</dbReference>
<proteinExistence type="predicted"/>
<gene>
    <name evidence="2" type="ORF">SAM40697_3227</name>
</gene>
<name>A0ABN4P7M5_STRAM</name>
<accession>A0ABN4P7M5</accession>
<protein>
    <recommendedName>
        <fullName evidence="4">Lipoprotein</fullName>
    </recommendedName>
</protein>
<evidence type="ECO:0008006" key="4">
    <source>
        <dbReference type="Google" id="ProtNLM"/>
    </source>
</evidence>
<evidence type="ECO:0000256" key="1">
    <source>
        <dbReference type="SAM" id="MobiDB-lite"/>
    </source>
</evidence>
<keyword evidence="3" id="KW-1185">Reference proteome</keyword>
<organism evidence="2 3">
    <name type="scientific">Streptomyces ambofaciens</name>
    <dbReference type="NCBI Taxonomy" id="1889"/>
    <lineage>
        <taxon>Bacteria</taxon>
        <taxon>Bacillati</taxon>
        <taxon>Actinomycetota</taxon>
        <taxon>Actinomycetes</taxon>
        <taxon>Kitasatosporales</taxon>
        <taxon>Streptomycetaceae</taxon>
        <taxon>Streptomyces</taxon>
    </lineage>
</organism>
<reference evidence="3" key="1">
    <citation type="submission" date="2015-10" db="EMBL/GenBank/DDBJ databases">
        <title>Complete genome sequence of Streptomyces ambofaciens DSM 40697.</title>
        <authorList>
            <person name="Thibessard A."/>
            <person name="Leblond P."/>
        </authorList>
    </citation>
    <scope>NUCLEOTIDE SEQUENCE [LARGE SCALE GENOMIC DNA]</scope>
    <source>
        <strain evidence="3">DSM 40697</strain>
    </source>
</reference>
<feature type="compositionally biased region" description="Gly residues" evidence="1">
    <location>
        <begin position="290"/>
        <end position="302"/>
    </location>
</feature>
<evidence type="ECO:0000313" key="3">
    <source>
        <dbReference type="Proteomes" id="UP000076720"/>
    </source>
</evidence>
<evidence type="ECO:0000313" key="2">
    <source>
        <dbReference type="EMBL" id="ANB07185.1"/>
    </source>
</evidence>
<dbReference type="EMBL" id="CP012949">
    <property type="protein sequence ID" value="ANB07185.1"/>
    <property type="molecule type" value="Genomic_DNA"/>
</dbReference>
<feature type="region of interest" description="Disordered" evidence="1">
    <location>
        <begin position="282"/>
        <end position="302"/>
    </location>
</feature>
<sequence length="302" mass="31284">MVGWLRARERRVARAGGPLVLAGGLVGACLAGSACSGQGAAAQGPGAGDPVVVLQGSADRLVAAGSAKARTAMEMASGGTRVTIRGEGVYDFTERLGRLKVRLPQDPAGTSEHRPITELLAPGALYMKNRGAGVPDDKWVRVDTASLTDGNLVTGGATDPLAAAEVLRGTRTARYVGRTELAGTAVRHYRGTADLARAAREASDGNRKALAAAAEGFATAEVPFDAYLDDEGRIRKLRHRFSFSNGRDEGDVAVASTTLLYDFGAAVRVRLPEDRDIYAGRIAAEPGEVPGDGSGEGADGKN</sequence>
<dbReference type="SUPFAM" id="SSF89392">
    <property type="entry name" value="Prokaryotic lipoproteins and lipoprotein localization factors"/>
    <property type="match status" value="1"/>
</dbReference>
<dbReference type="RefSeq" id="WP_063482417.1">
    <property type="nucleotide sequence ID" value="NZ_CP012949.1"/>
</dbReference>
<dbReference type="Proteomes" id="UP000076720">
    <property type="component" value="Chromosome"/>
</dbReference>
<reference evidence="2 3" key="2">
    <citation type="journal article" date="2016" name="Genome Announc.">
        <title>Complete Genome Sequence of Streptomyces ambofaciens DSM 40697, a Paradigm for Genome Plasticity Studies.</title>
        <authorList>
            <person name="Thibessard A."/>
            <person name="Leblond P."/>
        </authorList>
    </citation>
    <scope>NUCLEOTIDE SEQUENCE [LARGE SCALE GENOMIC DNA]</scope>
    <source>
        <strain evidence="2 3">DSM 40697</strain>
    </source>
</reference>
<dbReference type="InterPro" id="IPR029046">
    <property type="entry name" value="LolA/LolB/LppX"/>
</dbReference>